<keyword evidence="1 5" id="KW-0489">Methyltransferase</keyword>
<evidence type="ECO:0000256" key="3">
    <source>
        <dbReference type="ARBA" id="ARBA00022691"/>
    </source>
</evidence>
<dbReference type="SUPFAM" id="SSF53335">
    <property type="entry name" value="S-adenosyl-L-methionine-dependent methyltransferases"/>
    <property type="match status" value="1"/>
</dbReference>
<evidence type="ECO:0000256" key="6">
    <source>
        <dbReference type="SAM" id="MobiDB-lite"/>
    </source>
</evidence>
<dbReference type="Gene3D" id="3.40.50.150">
    <property type="entry name" value="Vaccinia Virus protein VP39"/>
    <property type="match status" value="1"/>
</dbReference>
<dbReference type="SUPFAM" id="SSF48013">
    <property type="entry name" value="NusB-like"/>
    <property type="match status" value="1"/>
</dbReference>
<protein>
    <submittedName>
        <fullName evidence="8">16S rRNA (Cytosine967-C5)-methyltransferase</fullName>
    </submittedName>
</protein>
<dbReference type="STRING" id="260084.SAMN02927928_2079"/>
<dbReference type="PROSITE" id="PS51686">
    <property type="entry name" value="SAM_MT_RSMB_NOP"/>
    <property type="match status" value="1"/>
</dbReference>
<feature type="compositionally biased region" description="Low complexity" evidence="6">
    <location>
        <begin position="75"/>
        <end position="85"/>
    </location>
</feature>
<evidence type="ECO:0000256" key="2">
    <source>
        <dbReference type="ARBA" id="ARBA00022679"/>
    </source>
</evidence>
<keyword evidence="9" id="KW-1185">Reference proteome</keyword>
<dbReference type="Pfam" id="PF01029">
    <property type="entry name" value="NusB"/>
    <property type="match status" value="1"/>
</dbReference>
<feature type="domain" description="SAM-dependent MTase RsmB/NOP-type" evidence="7">
    <location>
        <begin position="230"/>
        <end position="523"/>
    </location>
</feature>
<keyword evidence="2 5" id="KW-0808">Transferase</keyword>
<evidence type="ECO:0000256" key="5">
    <source>
        <dbReference type="PROSITE-ProRule" id="PRU01023"/>
    </source>
</evidence>
<dbReference type="InterPro" id="IPR001678">
    <property type="entry name" value="MeTrfase_RsmB-F_NOP2_dom"/>
</dbReference>
<dbReference type="InterPro" id="IPR029063">
    <property type="entry name" value="SAM-dependent_MTases_sf"/>
</dbReference>
<evidence type="ECO:0000259" key="7">
    <source>
        <dbReference type="PROSITE" id="PS51686"/>
    </source>
</evidence>
<dbReference type="InterPro" id="IPR023267">
    <property type="entry name" value="RCMT"/>
</dbReference>
<evidence type="ECO:0000256" key="4">
    <source>
        <dbReference type="ARBA" id="ARBA00022884"/>
    </source>
</evidence>
<reference evidence="9" key="1">
    <citation type="submission" date="2016-10" db="EMBL/GenBank/DDBJ databases">
        <authorList>
            <person name="Varghese N."/>
            <person name="Submissions S."/>
        </authorList>
    </citation>
    <scope>NUCLEOTIDE SEQUENCE [LARGE SCALE GENOMIC DNA]</scope>
    <source>
        <strain evidence="9">CGMCC 1.3431</strain>
    </source>
</reference>
<dbReference type="InterPro" id="IPR035926">
    <property type="entry name" value="NusB-like_sf"/>
</dbReference>
<dbReference type="Pfam" id="PF01189">
    <property type="entry name" value="Methyltr_RsmB-F"/>
    <property type="match status" value="1"/>
</dbReference>
<feature type="binding site" evidence="5">
    <location>
        <position position="401"/>
    </location>
    <ligand>
        <name>S-adenosyl-L-methionine</name>
        <dbReference type="ChEBI" id="CHEBI:59789"/>
    </ligand>
</feature>
<comment type="similarity">
    <text evidence="5">Belongs to the class I-like SAM-binding methyltransferase superfamily. RsmB/NOP family.</text>
</comment>
<dbReference type="InterPro" id="IPR006027">
    <property type="entry name" value="NusB_RsmB_TIM44"/>
</dbReference>
<dbReference type="EMBL" id="FMTS01000002">
    <property type="protein sequence ID" value="SCW58093.1"/>
    <property type="molecule type" value="Genomic_DNA"/>
</dbReference>
<evidence type="ECO:0000256" key="1">
    <source>
        <dbReference type="ARBA" id="ARBA00022603"/>
    </source>
</evidence>
<dbReference type="GO" id="GO:0001510">
    <property type="term" value="P:RNA methylation"/>
    <property type="evidence" value="ECO:0007669"/>
    <property type="project" value="InterPro"/>
</dbReference>
<sequence length="525" mass="56898">MHETHERPTYSFMLSAAALLSKLDPSVSGAYRRAVFQSILESAPMAPNKPPSKPSGGKPSFQRKLVKRPPSKGMAAKIAAKQAPIKHPEPTIDTSDDGDIGMNARIAAMGLIDAALTKRSGFDEAVTRSEFLALSDGERAFARAMALLVLRRLGQLDHIIEKRTQKTPSAAVCDLLRIGLVQIGFMNVPDFAAVSTTVKLAERASHTRPFKGLINAILRGVIREGGLLAPIASRLAPDWLYARWKGAYGEDNANGIAYMLTEEPATDLSFKSQADLEAHKDALEGVDLGGLTLRSALRGDVREWSGYNDGVWWVQDAAAAAVVNVLGDITGKTAIDLCAAPGGKTMQLAARGATVTALDRSKNRLKRVEENLERTKLSADIQMADAENYEDSRQFDVVLLDAPCSATGTFRRQPDVLWATRPADIAKLADVQHRLLDSAAGRVKVGGDLVYSTCSLEREEGETQVLAFLRRHTDFSLVKLSPENAADMGIPAESIRPEGWARLLPHQRPGGQDGFFIARLTRQGS</sequence>
<dbReference type="PANTHER" id="PTHR22807:SF61">
    <property type="entry name" value="NOL1_NOP2_SUN FAMILY PROTEIN _ ANTITERMINATION NUSB DOMAIN-CONTAINING PROTEIN"/>
    <property type="match status" value="1"/>
</dbReference>
<accession>A0A1G4RM81</accession>
<name>A0A1G4RM81_9CAUL</name>
<dbReference type="CDD" id="cd02440">
    <property type="entry name" value="AdoMet_MTases"/>
    <property type="match status" value="1"/>
</dbReference>
<dbReference type="PRINTS" id="PR02008">
    <property type="entry name" value="RCMTFAMILY"/>
</dbReference>
<evidence type="ECO:0000313" key="8">
    <source>
        <dbReference type="EMBL" id="SCW58093.1"/>
    </source>
</evidence>
<feature type="active site" description="Nucleophile" evidence="5">
    <location>
        <position position="454"/>
    </location>
</feature>
<feature type="binding site" evidence="5">
    <location>
        <position position="385"/>
    </location>
    <ligand>
        <name>S-adenosyl-L-methionine</name>
        <dbReference type="ChEBI" id="CHEBI:59789"/>
    </ligand>
</feature>
<feature type="region of interest" description="Disordered" evidence="6">
    <location>
        <begin position="42"/>
        <end position="98"/>
    </location>
</feature>
<evidence type="ECO:0000313" key="9">
    <source>
        <dbReference type="Proteomes" id="UP000199150"/>
    </source>
</evidence>
<dbReference type="GO" id="GO:0008173">
    <property type="term" value="F:RNA methyltransferase activity"/>
    <property type="evidence" value="ECO:0007669"/>
    <property type="project" value="InterPro"/>
</dbReference>
<dbReference type="GO" id="GO:0003723">
    <property type="term" value="F:RNA binding"/>
    <property type="evidence" value="ECO:0007669"/>
    <property type="project" value="UniProtKB-UniRule"/>
</dbReference>
<dbReference type="Gene3D" id="1.10.940.10">
    <property type="entry name" value="NusB-like"/>
    <property type="match status" value="1"/>
</dbReference>
<proteinExistence type="inferred from homology"/>
<organism evidence="8 9">
    <name type="scientific">Asticcacaulis taihuensis</name>
    <dbReference type="NCBI Taxonomy" id="260084"/>
    <lineage>
        <taxon>Bacteria</taxon>
        <taxon>Pseudomonadati</taxon>
        <taxon>Pseudomonadota</taxon>
        <taxon>Alphaproteobacteria</taxon>
        <taxon>Caulobacterales</taxon>
        <taxon>Caulobacteraceae</taxon>
        <taxon>Asticcacaulis</taxon>
    </lineage>
</organism>
<feature type="binding site" evidence="5">
    <location>
        <begin position="338"/>
        <end position="344"/>
    </location>
    <ligand>
        <name>S-adenosyl-L-methionine</name>
        <dbReference type="ChEBI" id="CHEBI:59789"/>
    </ligand>
</feature>
<dbReference type="Proteomes" id="UP000199150">
    <property type="component" value="Unassembled WGS sequence"/>
</dbReference>
<dbReference type="InterPro" id="IPR049560">
    <property type="entry name" value="MeTrfase_RsmB-F_NOP2_cat"/>
</dbReference>
<dbReference type="GO" id="GO:0006355">
    <property type="term" value="P:regulation of DNA-templated transcription"/>
    <property type="evidence" value="ECO:0007669"/>
    <property type="project" value="InterPro"/>
</dbReference>
<gene>
    <name evidence="8" type="ORF">SAMN02927928_2079</name>
</gene>
<keyword evidence="4 5" id="KW-0694">RNA-binding</keyword>
<keyword evidence="3 5" id="KW-0949">S-adenosyl-L-methionine</keyword>
<dbReference type="AlphaFoldDB" id="A0A1G4RM81"/>
<dbReference type="PANTHER" id="PTHR22807">
    <property type="entry name" value="NOP2 YEAST -RELATED NOL1/NOP2/FMU SUN DOMAIN-CONTAINING"/>
    <property type="match status" value="1"/>
</dbReference>
<feature type="binding site" evidence="5">
    <location>
        <position position="359"/>
    </location>
    <ligand>
        <name>S-adenosyl-L-methionine</name>
        <dbReference type="ChEBI" id="CHEBI:59789"/>
    </ligand>
</feature>